<name>A0A2P8DY06_9ACTN</name>
<proteinExistence type="predicted"/>
<accession>A0A2P8DY06</accession>
<dbReference type="Proteomes" id="UP000243528">
    <property type="component" value="Unassembled WGS sequence"/>
</dbReference>
<gene>
    <name evidence="1" type="ORF">CLV30_11156</name>
</gene>
<evidence type="ECO:0000313" key="2">
    <source>
        <dbReference type="Proteomes" id="UP000243528"/>
    </source>
</evidence>
<reference evidence="1 2" key="1">
    <citation type="submission" date="2018-03" db="EMBL/GenBank/DDBJ databases">
        <title>Genomic Encyclopedia of Archaeal and Bacterial Type Strains, Phase II (KMG-II): from individual species to whole genera.</title>
        <authorList>
            <person name="Goeker M."/>
        </authorList>
    </citation>
    <scope>NUCLEOTIDE SEQUENCE [LARGE SCALE GENOMIC DNA]</scope>
    <source>
        <strain evidence="1 2">DSM 45211</strain>
    </source>
</reference>
<sequence length="66" mass="7184">MACQRTEHTPTGRPTRLGTLHEFTKLGPVPIIADTLGYHSRSTIECHAIGSASAYAEYIAAKRELS</sequence>
<comment type="caution">
    <text evidence="1">The sequence shown here is derived from an EMBL/GenBank/DDBJ whole genome shotgun (WGS) entry which is preliminary data.</text>
</comment>
<evidence type="ECO:0008006" key="3">
    <source>
        <dbReference type="Google" id="ProtNLM"/>
    </source>
</evidence>
<organism evidence="1 2">
    <name type="scientific">Haloactinopolyspora alba</name>
    <dbReference type="NCBI Taxonomy" id="648780"/>
    <lineage>
        <taxon>Bacteria</taxon>
        <taxon>Bacillati</taxon>
        <taxon>Actinomycetota</taxon>
        <taxon>Actinomycetes</taxon>
        <taxon>Jiangellales</taxon>
        <taxon>Jiangellaceae</taxon>
        <taxon>Haloactinopolyspora</taxon>
    </lineage>
</organism>
<dbReference type="AlphaFoldDB" id="A0A2P8DY06"/>
<dbReference type="EMBL" id="PYGE01000011">
    <property type="protein sequence ID" value="PSL02101.1"/>
    <property type="molecule type" value="Genomic_DNA"/>
</dbReference>
<keyword evidence="2" id="KW-1185">Reference proteome</keyword>
<protein>
    <recommendedName>
        <fullName evidence="3">Phage integrase family protein</fullName>
    </recommendedName>
</protein>
<evidence type="ECO:0000313" key="1">
    <source>
        <dbReference type="EMBL" id="PSL02101.1"/>
    </source>
</evidence>